<comment type="caution">
    <text evidence="1">The sequence shown here is derived from an EMBL/GenBank/DDBJ whole genome shotgun (WGS) entry which is preliminary data.</text>
</comment>
<sequence>NQARRLFKKNMTFDPLVVRQRLTNVVEVTNFMPKGKPRRVGQYQVIARATFKDGRIVVARSSIRSIETSRMVLEDEALENLKFRIDEDFNQTYDEDAGAEIIETEKPRIEFGTVSYMAITKANKTATV</sequence>
<protein>
    <submittedName>
        <fullName evidence="1">Uncharacterized protein</fullName>
    </submittedName>
</protein>
<proteinExistence type="predicted"/>
<feature type="non-terminal residue" evidence="1">
    <location>
        <position position="1"/>
    </location>
</feature>
<dbReference type="AlphaFoldDB" id="A0A0F9RHI1"/>
<dbReference type="EMBL" id="LAZR01000864">
    <property type="protein sequence ID" value="KKN55945.1"/>
    <property type="molecule type" value="Genomic_DNA"/>
</dbReference>
<evidence type="ECO:0000313" key="1">
    <source>
        <dbReference type="EMBL" id="KKN55945.1"/>
    </source>
</evidence>
<reference evidence="1" key="1">
    <citation type="journal article" date="2015" name="Nature">
        <title>Complex archaea that bridge the gap between prokaryotes and eukaryotes.</title>
        <authorList>
            <person name="Spang A."/>
            <person name="Saw J.H."/>
            <person name="Jorgensen S.L."/>
            <person name="Zaremba-Niedzwiedzka K."/>
            <person name="Martijn J."/>
            <person name="Lind A.E."/>
            <person name="van Eijk R."/>
            <person name="Schleper C."/>
            <person name="Guy L."/>
            <person name="Ettema T.J."/>
        </authorList>
    </citation>
    <scope>NUCLEOTIDE SEQUENCE</scope>
</reference>
<gene>
    <name evidence="1" type="ORF">LCGC14_0576870</name>
</gene>
<accession>A0A0F9RHI1</accession>
<organism evidence="1">
    <name type="scientific">marine sediment metagenome</name>
    <dbReference type="NCBI Taxonomy" id="412755"/>
    <lineage>
        <taxon>unclassified sequences</taxon>
        <taxon>metagenomes</taxon>
        <taxon>ecological metagenomes</taxon>
    </lineage>
</organism>
<name>A0A0F9RHI1_9ZZZZ</name>